<dbReference type="InterPro" id="IPR050428">
    <property type="entry name" value="TCS_sensor_his_kinase"/>
</dbReference>
<evidence type="ECO:0000313" key="13">
    <source>
        <dbReference type="EMBL" id="SDW25662.1"/>
    </source>
</evidence>
<reference evidence="13 14" key="1">
    <citation type="submission" date="2016-10" db="EMBL/GenBank/DDBJ databases">
        <authorList>
            <person name="de Groot N.N."/>
        </authorList>
    </citation>
    <scope>NUCLEOTIDE SEQUENCE [LARGE SCALE GENOMIC DNA]</scope>
    <source>
        <strain evidence="13 14">CPCC 202699</strain>
    </source>
</reference>
<dbReference type="CDD" id="cd00082">
    <property type="entry name" value="HisKA"/>
    <property type="match status" value="1"/>
</dbReference>
<dbReference type="AlphaFoldDB" id="A0A1H2S1T8"/>
<keyword evidence="14" id="KW-1185">Reference proteome</keyword>
<dbReference type="InterPro" id="IPR036890">
    <property type="entry name" value="HATPase_C_sf"/>
</dbReference>
<keyword evidence="7 13" id="KW-0418">Kinase</keyword>
<keyword evidence="10 11" id="KW-0472">Membrane</keyword>
<evidence type="ECO:0000256" key="4">
    <source>
        <dbReference type="ARBA" id="ARBA00022553"/>
    </source>
</evidence>
<dbReference type="PROSITE" id="PS50109">
    <property type="entry name" value="HIS_KIN"/>
    <property type="match status" value="1"/>
</dbReference>
<organism evidence="13 14">
    <name type="scientific">Amycolatopsis xylanica</name>
    <dbReference type="NCBI Taxonomy" id="589385"/>
    <lineage>
        <taxon>Bacteria</taxon>
        <taxon>Bacillati</taxon>
        <taxon>Actinomycetota</taxon>
        <taxon>Actinomycetes</taxon>
        <taxon>Pseudonocardiales</taxon>
        <taxon>Pseudonocardiaceae</taxon>
        <taxon>Amycolatopsis</taxon>
    </lineage>
</organism>
<dbReference type="Gene3D" id="3.30.565.10">
    <property type="entry name" value="Histidine kinase-like ATPase, C-terminal domain"/>
    <property type="match status" value="1"/>
</dbReference>
<dbReference type="PANTHER" id="PTHR45436">
    <property type="entry name" value="SENSOR HISTIDINE KINASE YKOH"/>
    <property type="match status" value="1"/>
</dbReference>
<evidence type="ECO:0000256" key="7">
    <source>
        <dbReference type="ARBA" id="ARBA00022777"/>
    </source>
</evidence>
<evidence type="ECO:0000256" key="6">
    <source>
        <dbReference type="ARBA" id="ARBA00022692"/>
    </source>
</evidence>
<evidence type="ECO:0000256" key="3">
    <source>
        <dbReference type="ARBA" id="ARBA00012438"/>
    </source>
</evidence>
<dbReference type="Pfam" id="PF02518">
    <property type="entry name" value="HATPase_c"/>
    <property type="match status" value="1"/>
</dbReference>
<evidence type="ECO:0000313" key="14">
    <source>
        <dbReference type="Proteomes" id="UP000199515"/>
    </source>
</evidence>
<dbReference type="GO" id="GO:0005886">
    <property type="term" value="C:plasma membrane"/>
    <property type="evidence" value="ECO:0007669"/>
    <property type="project" value="UniProtKB-SubCell"/>
</dbReference>
<dbReference type="Proteomes" id="UP000199515">
    <property type="component" value="Unassembled WGS sequence"/>
</dbReference>
<evidence type="ECO:0000256" key="5">
    <source>
        <dbReference type="ARBA" id="ARBA00022679"/>
    </source>
</evidence>
<evidence type="ECO:0000256" key="11">
    <source>
        <dbReference type="SAM" id="Phobius"/>
    </source>
</evidence>
<keyword evidence="5" id="KW-0808">Transferase</keyword>
<dbReference type="GO" id="GO:0000155">
    <property type="term" value="F:phosphorelay sensor kinase activity"/>
    <property type="evidence" value="ECO:0007669"/>
    <property type="project" value="InterPro"/>
</dbReference>
<evidence type="ECO:0000256" key="9">
    <source>
        <dbReference type="ARBA" id="ARBA00023012"/>
    </source>
</evidence>
<sequence length="409" mass="43811">MGLLGSTSDRLRGLRRVLTVLFTAMNALGLVVFAWLLIDADAADGRQRLDAELSRISSTILRLIEADGRYEANDPLNNRCPQFEVVPLDPARFSHYTSERRCVPVDDALPRALAAEAVRKHAQVADYRKTVDGKEIRVMAEPFRVRSGEYVGAVVAIADAEPEAGRHNRMLLQVCGGCAVLIGGLGLAGHVLAGRAMRPATSALREQELMLGEVAHDLRAPVAKLRVLAETAQRHPDLRPELLPRAVKLASEMGGIIDGSLLRARVASGAEKLTLEPVWLDQLVEGMVEDTPADGMEVTVTTQAAKVDADPVLLRRAIRNLLVNAIRHAESDVRVSVLADGRVLVADDGPGVDPEITAKMFEPFASGGGSSGLGLGIVRWVALAHGGTLRVFNAQDGGAIFELALPAKP</sequence>
<gene>
    <name evidence="13" type="ORF">SAMN05421504_10183</name>
</gene>
<feature type="transmembrane region" description="Helical" evidence="11">
    <location>
        <begin position="171"/>
        <end position="193"/>
    </location>
</feature>
<keyword evidence="9" id="KW-0902">Two-component regulatory system</keyword>
<comment type="catalytic activity">
    <reaction evidence="1">
        <text>ATP + protein L-histidine = ADP + protein N-phospho-L-histidine.</text>
        <dbReference type="EC" id="2.7.13.3"/>
    </reaction>
</comment>
<dbReference type="InterPro" id="IPR005467">
    <property type="entry name" value="His_kinase_dom"/>
</dbReference>
<evidence type="ECO:0000256" key="2">
    <source>
        <dbReference type="ARBA" id="ARBA00004236"/>
    </source>
</evidence>
<dbReference type="SMART" id="SM00387">
    <property type="entry name" value="HATPase_c"/>
    <property type="match status" value="1"/>
</dbReference>
<dbReference type="InterPro" id="IPR036097">
    <property type="entry name" value="HisK_dim/P_sf"/>
</dbReference>
<dbReference type="PRINTS" id="PR00344">
    <property type="entry name" value="BCTRLSENSOR"/>
</dbReference>
<evidence type="ECO:0000256" key="1">
    <source>
        <dbReference type="ARBA" id="ARBA00000085"/>
    </source>
</evidence>
<feature type="domain" description="Histidine kinase" evidence="12">
    <location>
        <begin position="213"/>
        <end position="409"/>
    </location>
</feature>
<dbReference type="SUPFAM" id="SSF47384">
    <property type="entry name" value="Homodimeric domain of signal transducing histidine kinase"/>
    <property type="match status" value="1"/>
</dbReference>
<dbReference type="RefSeq" id="WP_091287781.1">
    <property type="nucleotide sequence ID" value="NZ_FNON01000001.1"/>
</dbReference>
<evidence type="ECO:0000256" key="10">
    <source>
        <dbReference type="ARBA" id="ARBA00023136"/>
    </source>
</evidence>
<dbReference type="PANTHER" id="PTHR45436:SF5">
    <property type="entry name" value="SENSOR HISTIDINE KINASE TRCS"/>
    <property type="match status" value="1"/>
</dbReference>
<dbReference type="InterPro" id="IPR003594">
    <property type="entry name" value="HATPase_dom"/>
</dbReference>
<keyword evidence="6 11" id="KW-0812">Transmembrane</keyword>
<dbReference type="EMBL" id="FNON01000001">
    <property type="protein sequence ID" value="SDW25662.1"/>
    <property type="molecule type" value="Genomic_DNA"/>
</dbReference>
<name>A0A1H2S1T8_9PSEU</name>
<dbReference type="EC" id="2.7.13.3" evidence="3"/>
<dbReference type="SUPFAM" id="SSF55874">
    <property type="entry name" value="ATPase domain of HSP90 chaperone/DNA topoisomerase II/histidine kinase"/>
    <property type="match status" value="1"/>
</dbReference>
<evidence type="ECO:0000256" key="8">
    <source>
        <dbReference type="ARBA" id="ARBA00022989"/>
    </source>
</evidence>
<dbReference type="OrthoDB" id="5012372at2"/>
<accession>A0A1H2S1T8</accession>
<feature type="transmembrane region" description="Helical" evidence="11">
    <location>
        <begin position="20"/>
        <end position="38"/>
    </location>
</feature>
<keyword evidence="4" id="KW-0597">Phosphoprotein</keyword>
<keyword evidence="8 11" id="KW-1133">Transmembrane helix</keyword>
<proteinExistence type="predicted"/>
<dbReference type="InterPro" id="IPR003661">
    <property type="entry name" value="HisK_dim/P_dom"/>
</dbReference>
<dbReference type="STRING" id="589385.SAMN05421504_10183"/>
<comment type="subcellular location">
    <subcellularLocation>
        <location evidence="2">Cell membrane</location>
    </subcellularLocation>
</comment>
<evidence type="ECO:0000259" key="12">
    <source>
        <dbReference type="PROSITE" id="PS50109"/>
    </source>
</evidence>
<protein>
    <recommendedName>
        <fullName evidence="3">histidine kinase</fullName>
        <ecNumber evidence="3">2.7.13.3</ecNumber>
    </recommendedName>
</protein>
<dbReference type="InterPro" id="IPR004358">
    <property type="entry name" value="Sig_transdc_His_kin-like_C"/>
</dbReference>